<dbReference type="SMART" id="SM00799">
    <property type="entry name" value="DENN"/>
    <property type="match status" value="1"/>
</dbReference>
<dbReference type="InterPro" id="IPR015943">
    <property type="entry name" value="WD40/YVTN_repeat-like_dom_sf"/>
</dbReference>
<sequence length="1007" mass="112111">MARMFEYFVVCGLGPEMRTVDGNKGYHGMLVFYLSSLLDQYPPDNHSLYPPAPPQLPTCVLPAGVVLYPSGFDANDSSTFPRKGDGSKIYVSCVAFRDPISEDIAEAYRIPANSFADKCICLVSRSPSFGVLRNALEELFKLCFSPTGSSKPLWDVISHMISNVPLPTPGKDRVLFSIENCLLSVEAPPKDGLPHVDISFQPLVQCLDADNLLKLFTAVLLERRVLLRSNKYSLLTVASEAICHLIYPFRWQHVYIPLLFFSGVDYIDAPTPYMMGLHSAVDTTHFAMDGVVVVDLEYNRISSSEEIPPIPEPELSSLRGEILKLLYPNVMGIDQMKAGLVNSSEQYLKGCNKPWGEDHDLQLRLIFLKFFASILGGYRNFLENTVTHAFNTQAFLKKRSRLTNQPPDPMAERERMVLDIQVKLQLKTAINRATSRNDVSTIRDALEVSAEMYKKDSNNVSDYVQRHLISLSIWEELRFWEVYFEYLMEHSSSKSANYAALVTTQLILVALHMAGLGLVDTDAWHMIETIAEKNNIGYKQFIKLRGFLTHIQQIRVNYWGISSVKAQSMLSHGLSSPRPKDSMDENQQPAEASVIGRSWVQSMFSRDSSRATSFGRVHKGAFNGTSVNEIGTPRKQDLTAGQKKLQTNVRILRGHSGAITAVHCVTRREVWDLVGDREDAGFFISGSTDCMVKIWDPSIRGSELRATLKGHTRTVRAISSDRGKVVSGSDDQSVIVWDKQTSQLLEELKGHDAQVSCVRMLSGERVLTAAHDGTVKMWDVRTDTCVATVGRCSSAVLCMEYDDSTGILAAAGRDAVANIWDIRAGRQMHKLLGHTKWIRSIRMVGDTLITGSDDWTARVWSVSRGTCDAVLACHAGPILCVEYSMSDRGIITGSTDGLLRFWENEEGGIRCVKNVTIHSAPILSINAGEHWLGIGAADNSMSLFHRPQERLGGFSSTGSKMAGWQLYRTPQRTVAMVRCVASDLERKRICSGGRNGVLRLWEATINI</sequence>
<name>A0A9Q0VKK2_SALPP</name>
<protein>
    <submittedName>
        <fullName evidence="5">C-MYC PROMOTER BINDING PROTEIN</fullName>
    </submittedName>
</protein>
<dbReference type="Proteomes" id="UP001151532">
    <property type="component" value="Chromosome 12"/>
</dbReference>
<dbReference type="InterPro" id="IPR001194">
    <property type="entry name" value="cDENN_dom"/>
</dbReference>
<dbReference type="PANTHER" id="PTHR12296">
    <property type="entry name" value="DENN DOMAIN-CONTAINING PROTEIN 4"/>
    <property type="match status" value="1"/>
</dbReference>
<dbReference type="Gene3D" id="3.40.50.11500">
    <property type="match status" value="1"/>
</dbReference>
<dbReference type="Pfam" id="PF03456">
    <property type="entry name" value="uDENN"/>
    <property type="match status" value="1"/>
</dbReference>
<dbReference type="Pfam" id="PF00400">
    <property type="entry name" value="WD40"/>
    <property type="match status" value="5"/>
</dbReference>
<dbReference type="PRINTS" id="PR00320">
    <property type="entry name" value="GPROTEINBRPT"/>
</dbReference>
<feature type="repeat" description="WD" evidence="3">
    <location>
        <begin position="748"/>
        <end position="788"/>
    </location>
</feature>
<reference evidence="5" key="1">
    <citation type="submission" date="2022-11" db="EMBL/GenBank/DDBJ databases">
        <authorList>
            <person name="Hyden B.L."/>
            <person name="Feng K."/>
            <person name="Yates T."/>
            <person name="Jawdy S."/>
            <person name="Smart L.B."/>
            <person name="Muchero W."/>
        </authorList>
    </citation>
    <scope>NUCLEOTIDE SEQUENCE</scope>
    <source>
        <tissue evidence="5">Shoot tip</tissue>
    </source>
</reference>
<keyword evidence="2" id="KW-0677">Repeat</keyword>
<dbReference type="SMART" id="SM00801">
    <property type="entry name" value="dDENN"/>
    <property type="match status" value="1"/>
</dbReference>
<dbReference type="InterPro" id="IPR005112">
    <property type="entry name" value="dDENN_dom"/>
</dbReference>
<keyword evidence="1 3" id="KW-0853">WD repeat</keyword>
<dbReference type="FunFam" id="2.130.10.10:FF:000624">
    <property type="entry name" value="DENN domain and WD repeat-containing protein SCD1"/>
    <property type="match status" value="1"/>
</dbReference>
<evidence type="ECO:0000256" key="3">
    <source>
        <dbReference type="PROSITE-ProRule" id="PRU00221"/>
    </source>
</evidence>
<dbReference type="PROSITE" id="PS50082">
    <property type="entry name" value="WD_REPEATS_2"/>
    <property type="match status" value="5"/>
</dbReference>
<dbReference type="InterPro" id="IPR020472">
    <property type="entry name" value="WD40_PAC1"/>
</dbReference>
<gene>
    <name evidence="5" type="ORF">OIU79_030217</name>
</gene>
<feature type="repeat" description="WD" evidence="3">
    <location>
        <begin position="708"/>
        <end position="747"/>
    </location>
</feature>
<dbReference type="InterPro" id="IPR051696">
    <property type="entry name" value="DENN_Domain_GEFs"/>
</dbReference>
<dbReference type="Gene3D" id="2.130.10.10">
    <property type="entry name" value="YVTN repeat-like/Quinoprotein amine dehydrogenase"/>
    <property type="match status" value="2"/>
</dbReference>
<dbReference type="GO" id="GO:0032483">
    <property type="term" value="P:regulation of Rab protein signal transduction"/>
    <property type="evidence" value="ECO:0007669"/>
    <property type="project" value="TreeGrafter"/>
</dbReference>
<dbReference type="EMBL" id="JAPFFK010000008">
    <property type="protein sequence ID" value="KAJ6749275.1"/>
    <property type="molecule type" value="Genomic_DNA"/>
</dbReference>
<dbReference type="SMART" id="SM00320">
    <property type="entry name" value="WD40"/>
    <property type="match status" value="8"/>
</dbReference>
<dbReference type="InterPro" id="IPR019775">
    <property type="entry name" value="WD40_repeat_CS"/>
</dbReference>
<dbReference type="FunFam" id="3.40.50.11500:FF:000007">
    <property type="entry name" value="DENN domain and WD repeat-containing protein SCD1"/>
    <property type="match status" value="1"/>
</dbReference>
<dbReference type="PROSITE" id="PS00678">
    <property type="entry name" value="WD_REPEATS_1"/>
    <property type="match status" value="2"/>
</dbReference>
<dbReference type="InterPro" id="IPR043153">
    <property type="entry name" value="DENN_C"/>
</dbReference>
<dbReference type="OrthoDB" id="6019893at2759"/>
<dbReference type="FunFam" id="2.130.10.10:FF:000360">
    <property type="entry name" value="DENN domain and WD repeat-containing protein SCD1"/>
    <property type="match status" value="1"/>
</dbReference>
<feature type="domain" description="UDENN" evidence="4">
    <location>
        <begin position="19"/>
        <end position="439"/>
    </location>
</feature>
<dbReference type="SMART" id="SM00800">
    <property type="entry name" value="uDENN"/>
    <property type="match status" value="1"/>
</dbReference>
<dbReference type="AlphaFoldDB" id="A0A9Q0VKK2"/>
<dbReference type="CDD" id="cd00200">
    <property type="entry name" value="WD40"/>
    <property type="match status" value="1"/>
</dbReference>
<dbReference type="InterPro" id="IPR001680">
    <property type="entry name" value="WD40_rpt"/>
</dbReference>
<dbReference type="PROSITE" id="PS50294">
    <property type="entry name" value="WD_REPEATS_REGION"/>
    <property type="match status" value="3"/>
</dbReference>
<feature type="repeat" description="WD" evidence="3">
    <location>
        <begin position="793"/>
        <end position="830"/>
    </location>
</feature>
<evidence type="ECO:0000256" key="2">
    <source>
        <dbReference type="ARBA" id="ARBA00022737"/>
    </source>
</evidence>
<dbReference type="InterPro" id="IPR005113">
    <property type="entry name" value="uDENN_dom"/>
</dbReference>
<proteinExistence type="predicted"/>
<reference evidence="5" key="2">
    <citation type="journal article" date="2023" name="Int. J. Mol. Sci.">
        <title>De Novo Assembly and Annotation of 11 Diverse Shrub Willow (Salix) Genomes Reveals Novel Gene Organization in Sex-Linked Regions.</title>
        <authorList>
            <person name="Hyden B."/>
            <person name="Feng K."/>
            <person name="Yates T.B."/>
            <person name="Jawdy S."/>
            <person name="Cereghino C."/>
            <person name="Smart L.B."/>
            <person name="Muchero W."/>
        </authorList>
    </citation>
    <scope>NUCLEOTIDE SEQUENCE</scope>
    <source>
        <tissue evidence="5">Shoot tip</tissue>
    </source>
</reference>
<organism evidence="5 6">
    <name type="scientific">Salix purpurea</name>
    <name type="common">Purple osier willow</name>
    <dbReference type="NCBI Taxonomy" id="77065"/>
    <lineage>
        <taxon>Eukaryota</taxon>
        <taxon>Viridiplantae</taxon>
        <taxon>Streptophyta</taxon>
        <taxon>Embryophyta</taxon>
        <taxon>Tracheophyta</taxon>
        <taxon>Spermatophyta</taxon>
        <taxon>Magnoliopsida</taxon>
        <taxon>eudicotyledons</taxon>
        <taxon>Gunneridae</taxon>
        <taxon>Pentapetalae</taxon>
        <taxon>rosids</taxon>
        <taxon>fabids</taxon>
        <taxon>Malpighiales</taxon>
        <taxon>Salicaceae</taxon>
        <taxon>Saliceae</taxon>
        <taxon>Salix</taxon>
    </lineage>
</organism>
<dbReference type="PROSITE" id="PS50211">
    <property type="entry name" value="DENN"/>
    <property type="match status" value="1"/>
</dbReference>
<dbReference type="SUPFAM" id="SSF50978">
    <property type="entry name" value="WD40 repeat-like"/>
    <property type="match status" value="1"/>
</dbReference>
<dbReference type="Pfam" id="PF02141">
    <property type="entry name" value="DENN"/>
    <property type="match status" value="1"/>
</dbReference>
<evidence type="ECO:0000313" key="5">
    <source>
        <dbReference type="EMBL" id="KAJ6749275.1"/>
    </source>
</evidence>
<evidence type="ECO:0000259" key="4">
    <source>
        <dbReference type="PROSITE" id="PS50211"/>
    </source>
</evidence>
<evidence type="ECO:0000313" key="6">
    <source>
        <dbReference type="Proteomes" id="UP001151532"/>
    </source>
</evidence>
<dbReference type="InterPro" id="IPR037516">
    <property type="entry name" value="Tripartite_DENN"/>
</dbReference>
<evidence type="ECO:0000256" key="1">
    <source>
        <dbReference type="ARBA" id="ARBA00022574"/>
    </source>
</evidence>
<comment type="caution">
    <text evidence="5">The sequence shown here is derived from an EMBL/GenBank/DDBJ whole genome shotgun (WGS) entry which is preliminary data.</text>
</comment>
<dbReference type="InterPro" id="IPR036322">
    <property type="entry name" value="WD40_repeat_dom_sf"/>
</dbReference>
<dbReference type="GO" id="GO:0031410">
    <property type="term" value="C:cytoplasmic vesicle"/>
    <property type="evidence" value="ECO:0007669"/>
    <property type="project" value="TreeGrafter"/>
</dbReference>
<accession>A0A9Q0VKK2</accession>
<feature type="repeat" description="WD" evidence="3">
    <location>
        <begin position="871"/>
        <end position="903"/>
    </location>
</feature>
<keyword evidence="6" id="KW-1185">Reference proteome</keyword>
<dbReference type="PANTHER" id="PTHR12296:SF21">
    <property type="entry name" value="DENN DOMAIN-CONTAINING PROTEIN 3"/>
    <property type="match status" value="1"/>
</dbReference>
<feature type="repeat" description="WD" evidence="3">
    <location>
        <begin position="831"/>
        <end position="870"/>
    </location>
</feature>